<dbReference type="RefSeq" id="WP_070954555.1">
    <property type="nucleotide sequence ID" value="NZ_CP015208.1"/>
</dbReference>
<protein>
    <recommendedName>
        <fullName evidence="3">YtxH domain-containing protein</fullName>
    </recommendedName>
</protein>
<dbReference type="AlphaFoldDB" id="A0A1D9DZ11"/>
<evidence type="ECO:0000313" key="2">
    <source>
        <dbReference type="Proteomes" id="UP000243784"/>
    </source>
</evidence>
<gene>
    <name evidence="1" type="ORF">A4Z71_03480</name>
</gene>
<evidence type="ECO:0008006" key="3">
    <source>
        <dbReference type="Google" id="ProtNLM"/>
    </source>
</evidence>
<accession>A0A1D9DZ11</accession>
<dbReference type="STRING" id="535712.A4Z71_03480"/>
<evidence type="ECO:0000313" key="1">
    <source>
        <dbReference type="EMBL" id="AOY56045.1"/>
    </source>
</evidence>
<proteinExistence type="predicted"/>
<reference evidence="1 2" key="1">
    <citation type="journal article" date="2016" name="Biochim. Biophys. Acta">
        <title>Photochemical characterization of actinorhodopsin and its functional existence in the natural host.</title>
        <authorList>
            <person name="Nakamura S."/>
            <person name="Kikukawa T."/>
            <person name="Tamogami J."/>
            <person name="Kamiya M."/>
            <person name="Aizawa T."/>
            <person name="Hahn M.W."/>
            <person name="Ihara K."/>
            <person name="Kamo N."/>
            <person name="Demura M."/>
        </authorList>
    </citation>
    <scope>NUCLEOTIDE SEQUENCE [LARGE SCALE GENOMIC DNA]</scope>
    <source>
        <strain evidence="1 2">MWH-Dar1</strain>
    </source>
</reference>
<sequence>MKKMFWLVTGVAAGLVLAKKLEEDPAAKAKLDELWGKAKDLTNAAKEGFDERSAELKAEREPESK</sequence>
<name>A0A1D9DZ11_9MICO</name>
<dbReference type="KEGG" id="rpla:A4Z71_03480"/>
<dbReference type="OrthoDB" id="5121327at2"/>
<dbReference type="Proteomes" id="UP000243784">
    <property type="component" value="Chromosome"/>
</dbReference>
<dbReference type="EMBL" id="CP015208">
    <property type="protein sequence ID" value="AOY56045.1"/>
    <property type="molecule type" value="Genomic_DNA"/>
</dbReference>
<organism evidence="1 2">
    <name type="scientific">Candidatus Rhodoluna planktonica</name>
    <dbReference type="NCBI Taxonomy" id="535712"/>
    <lineage>
        <taxon>Bacteria</taxon>
        <taxon>Bacillati</taxon>
        <taxon>Actinomycetota</taxon>
        <taxon>Actinomycetes</taxon>
        <taxon>Micrococcales</taxon>
        <taxon>Microbacteriaceae</taxon>
        <taxon>Luna cluster</taxon>
        <taxon>Luna-1 subcluster</taxon>
        <taxon>Rhodoluna</taxon>
    </lineage>
</organism>
<keyword evidence="2" id="KW-1185">Reference proteome</keyword>